<sequence length="162" mass="18886">MYFSAIVLQVLRRKRKRLNIILSLFFICIIIANISNMIYVVISDKIIVLSLNFLTNFLLCFGPIFLFIVNMIILESTIIFPKKKQNRYILLYGVAAFLGMLIILIFFQGVSFDKGYPTWNLIFFIYVLSISAIFAVIPFIRTSFRIYFSFDTIALKKNGFIM</sequence>
<keyword evidence="1" id="KW-0472">Membrane</keyword>
<reference evidence="2" key="1">
    <citation type="journal article" date="2015" name="Nature">
        <title>Complex archaea that bridge the gap between prokaryotes and eukaryotes.</title>
        <authorList>
            <person name="Spang A."/>
            <person name="Saw J.H."/>
            <person name="Jorgensen S.L."/>
            <person name="Zaremba-Niedzwiedzka K."/>
            <person name="Martijn J."/>
            <person name="Lind A.E."/>
            <person name="van Eijk R."/>
            <person name="Schleper C."/>
            <person name="Guy L."/>
            <person name="Ettema T.J."/>
        </authorList>
    </citation>
    <scope>NUCLEOTIDE SEQUENCE</scope>
</reference>
<keyword evidence="1" id="KW-1133">Transmembrane helix</keyword>
<feature type="transmembrane region" description="Helical" evidence="1">
    <location>
        <begin position="20"/>
        <end position="42"/>
    </location>
</feature>
<feature type="transmembrane region" description="Helical" evidence="1">
    <location>
        <begin position="88"/>
        <end position="107"/>
    </location>
</feature>
<organism evidence="2">
    <name type="scientific">marine sediment metagenome</name>
    <dbReference type="NCBI Taxonomy" id="412755"/>
    <lineage>
        <taxon>unclassified sequences</taxon>
        <taxon>metagenomes</taxon>
        <taxon>ecological metagenomes</taxon>
    </lineage>
</organism>
<proteinExistence type="predicted"/>
<accession>A0A0F9K942</accession>
<feature type="transmembrane region" description="Helical" evidence="1">
    <location>
        <begin position="119"/>
        <end position="140"/>
    </location>
</feature>
<comment type="caution">
    <text evidence="2">The sequence shown here is derived from an EMBL/GenBank/DDBJ whole genome shotgun (WGS) entry which is preliminary data.</text>
</comment>
<gene>
    <name evidence="2" type="ORF">LCGC14_1731520</name>
</gene>
<feature type="transmembrane region" description="Helical" evidence="1">
    <location>
        <begin position="54"/>
        <end position="76"/>
    </location>
</feature>
<evidence type="ECO:0000256" key="1">
    <source>
        <dbReference type="SAM" id="Phobius"/>
    </source>
</evidence>
<keyword evidence="1" id="KW-0812">Transmembrane</keyword>
<evidence type="ECO:0000313" key="2">
    <source>
        <dbReference type="EMBL" id="KKM07678.1"/>
    </source>
</evidence>
<name>A0A0F9K942_9ZZZZ</name>
<evidence type="ECO:0008006" key="3">
    <source>
        <dbReference type="Google" id="ProtNLM"/>
    </source>
</evidence>
<protein>
    <recommendedName>
        <fullName evidence="3">Histidine kinase N-terminal 7TM region domain-containing protein</fullName>
    </recommendedName>
</protein>
<dbReference type="AlphaFoldDB" id="A0A0F9K942"/>
<dbReference type="EMBL" id="LAZR01015717">
    <property type="protein sequence ID" value="KKM07678.1"/>
    <property type="molecule type" value="Genomic_DNA"/>
</dbReference>